<organism evidence="1 2">
    <name type="scientific">Exophiala bonariae</name>
    <dbReference type="NCBI Taxonomy" id="1690606"/>
    <lineage>
        <taxon>Eukaryota</taxon>
        <taxon>Fungi</taxon>
        <taxon>Dikarya</taxon>
        <taxon>Ascomycota</taxon>
        <taxon>Pezizomycotina</taxon>
        <taxon>Eurotiomycetes</taxon>
        <taxon>Chaetothyriomycetidae</taxon>
        <taxon>Chaetothyriales</taxon>
        <taxon>Herpotrichiellaceae</taxon>
        <taxon>Exophiala</taxon>
    </lineage>
</organism>
<reference evidence="1 2" key="1">
    <citation type="submission" date="2023-08" db="EMBL/GenBank/DDBJ databases">
        <title>Black Yeasts Isolated from many extreme environments.</title>
        <authorList>
            <person name="Coleine C."/>
            <person name="Stajich J.E."/>
            <person name="Selbmann L."/>
        </authorList>
    </citation>
    <scope>NUCLEOTIDE SEQUENCE [LARGE SCALE GENOMIC DNA]</scope>
    <source>
        <strain evidence="1 2">CCFEE 5792</strain>
    </source>
</reference>
<proteinExistence type="predicted"/>
<dbReference type="RefSeq" id="XP_064700061.1">
    <property type="nucleotide sequence ID" value="XM_064854839.1"/>
</dbReference>
<keyword evidence="2" id="KW-1185">Reference proteome</keyword>
<evidence type="ECO:0000313" key="2">
    <source>
        <dbReference type="Proteomes" id="UP001358417"/>
    </source>
</evidence>
<sequence length="259" mass="28878">MQKEATLALCIAILLSQYPDQVVKLPKYSLPTSQSAIRLTPNKSLDSLVDKCITLSCAEDGIESILGGSLLDPGVPCNLIGAWFLGIRQALSDCGSLQILEKLMAKNGSTIAPLWMAAIWCEKTEHILDHVVLGYSPVSLPVSTWIGIPQSFIQYDYVSSGPEETIPRANEYRMTYLVNPSALPPMTPYPPLGYTHKKYLSLEVRSHLSHDHYLQNYRMFWAVQDKEDILAQSFELPRRTCTLDLVGELPQVKPVFRAA</sequence>
<dbReference type="AlphaFoldDB" id="A0AAV9MS88"/>
<comment type="caution">
    <text evidence="1">The sequence shown here is derived from an EMBL/GenBank/DDBJ whole genome shotgun (WGS) entry which is preliminary data.</text>
</comment>
<dbReference type="EMBL" id="JAVRRD010000052">
    <property type="protein sequence ID" value="KAK5044395.1"/>
    <property type="molecule type" value="Genomic_DNA"/>
</dbReference>
<dbReference type="GeneID" id="89979460"/>
<name>A0AAV9MS88_9EURO</name>
<accession>A0AAV9MS88</accession>
<dbReference type="Proteomes" id="UP001358417">
    <property type="component" value="Unassembled WGS sequence"/>
</dbReference>
<protein>
    <submittedName>
        <fullName evidence="1">Uncharacterized protein</fullName>
    </submittedName>
</protein>
<gene>
    <name evidence="1" type="ORF">LTR84_011306</name>
</gene>
<evidence type="ECO:0000313" key="1">
    <source>
        <dbReference type="EMBL" id="KAK5044395.1"/>
    </source>
</evidence>